<dbReference type="STRING" id="1853130.PMA3_05860"/>
<evidence type="ECO:0000256" key="1">
    <source>
        <dbReference type="SAM" id="MobiDB-lite"/>
    </source>
</evidence>
<evidence type="ECO:0000313" key="2">
    <source>
        <dbReference type="EMBL" id="ANJ54715.1"/>
    </source>
</evidence>
<dbReference type="RefSeq" id="WP_064676283.1">
    <property type="nucleotide sequence ID" value="NZ_CP014870.1"/>
</dbReference>
<dbReference type="Proteomes" id="UP000078354">
    <property type="component" value="Chromosome"/>
</dbReference>
<dbReference type="SUPFAM" id="SSF89796">
    <property type="entry name" value="CoA-transferase family III (CaiB/BaiF)"/>
    <property type="match status" value="1"/>
</dbReference>
<gene>
    <name evidence="2" type="ORF">PMA3_05860</name>
</gene>
<dbReference type="EMBL" id="CP014870">
    <property type="protein sequence ID" value="ANJ54715.1"/>
    <property type="molecule type" value="Genomic_DNA"/>
</dbReference>
<dbReference type="GO" id="GO:0003824">
    <property type="term" value="F:catalytic activity"/>
    <property type="evidence" value="ECO:0007669"/>
    <property type="project" value="InterPro"/>
</dbReference>
<organism evidence="2 3">
    <name type="scientific">Pseudomonas silesiensis</name>
    <dbReference type="NCBI Taxonomy" id="1853130"/>
    <lineage>
        <taxon>Bacteria</taxon>
        <taxon>Pseudomonadati</taxon>
        <taxon>Pseudomonadota</taxon>
        <taxon>Gammaproteobacteria</taxon>
        <taxon>Pseudomonadales</taxon>
        <taxon>Pseudomonadaceae</taxon>
        <taxon>Pseudomonas</taxon>
    </lineage>
</organism>
<feature type="compositionally biased region" description="Polar residues" evidence="1">
    <location>
        <begin position="394"/>
        <end position="408"/>
    </location>
</feature>
<dbReference type="PANTHER" id="PTHR48228:SF5">
    <property type="entry name" value="ALPHA-METHYLACYL-COA RACEMASE"/>
    <property type="match status" value="1"/>
</dbReference>
<dbReference type="InterPro" id="IPR023606">
    <property type="entry name" value="CoA-Trfase_III_dom_1_sf"/>
</dbReference>
<dbReference type="Pfam" id="PF02515">
    <property type="entry name" value="CoA_transf_3"/>
    <property type="match status" value="1"/>
</dbReference>
<dbReference type="KEGG" id="psil:PMA3_05860"/>
<accession>A0A191YP95</accession>
<dbReference type="PANTHER" id="PTHR48228">
    <property type="entry name" value="SUCCINYL-COA--D-CITRAMALATE COA-TRANSFERASE"/>
    <property type="match status" value="1"/>
</dbReference>
<keyword evidence="3" id="KW-1185">Reference proteome</keyword>
<dbReference type="OrthoDB" id="9058532at2"/>
<feature type="region of interest" description="Disordered" evidence="1">
    <location>
        <begin position="386"/>
        <end position="408"/>
    </location>
</feature>
<protein>
    <submittedName>
        <fullName evidence="2">Carnitine dehydratase</fullName>
    </submittedName>
</protein>
<reference evidence="2 3" key="1">
    <citation type="journal article" date="2018" name="Syst. Appl. Microbiol.">
        <title>Pseudomonas silesiensis sp. nov. strain A3T isolated from a biological pesticide sewage treatment plant and analysis of the complete genome sequence.</title>
        <authorList>
            <person name="Kaminski M.A."/>
            <person name="Furmanczyk E.M."/>
            <person name="Sobczak A."/>
            <person name="Dziembowski A."/>
            <person name="Lipinski L."/>
        </authorList>
    </citation>
    <scope>NUCLEOTIDE SEQUENCE [LARGE SCALE GENOMIC DNA]</scope>
    <source>
        <strain evidence="2 3">A3</strain>
    </source>
</reference>
<dbReference type="InterPro" id="IPR050509">
    <property type="entry name" value="CoA-transferase_III"/>
</dbReference>
<dbReference type="AlphaFoldDB" id="A0A191YP95"/>
<sequence>MLGPLASLKVLDFSTLLPGPFASLLLADMGAEVLRIESPARMDLLRVLPPHDQGVSASHAYLNRNKRSLALDLKQPEALEVIKQLLQDYDIVLEQFRPGVMERLGLGYEALKAINPKLIYVSITGYGQTGPYKDRAGHDINYLALAGLASYTGRADSGPLPLGMQVADVAGGSLHGVIGLLAAVIARQQSGSGQHLDVSMTDCVFSLNAMAGAGYLACGAEPHCEDQMLNGGSFYDYYRTRDGRWLSVGSLEPVFMKQMCTALGLEELATLGLSPEPALQKKLKEALRTEFEKHDFGELCALFAELDACVEPVLSLGEAARHPQLRSRQLVTEVPRNDGSTQAQMACPLKFSDGLPEPRHIGAVLGEHTDQVLGELGYGVERIEELRRSDEEAGTSTTNSTIRPASPH</sequence>
<name>A0A191YP95_9PSED</name>
<dbReference type="Gene3D" id="3.30.1540.10">
    <property type="entry name" value="formyl-coa transferase, domain 3"/>
    <property type="match status" value="1"/>
</dbReference>
<dbReference type="Gene3D" id="3.40.50.10540">
    <property type="entry name" value="Crotonobetainyl-coa:carnitine coa-transferase, domain 1"/>
    <property type="match status" value="2"/>
</dbReference>
<dbReference type="InterPro" id="IPR003673">
    <property type="entry name" value="CoA-Trfase_fam_III"/>
</dbReference>
<evidence type="ECO:0000313" key="3">
    <source>
        <dbReference type="Proteomes" id="UP000078354"/>
    </source>
</evidence>
<dbReference type="InterPro" id="IPR044855">
    <property type="entry name" value="CoA-Trfase_III_dom3_sf"/>
</dbReference>
<proteinExistence type="predicted"/>